<protein>
    <submittedName>
        <fullName evidence="2">FAD-NAD(P)-binding-domain-containing protein</fullName>
    </submittedName>
</protein>
<accession>A0A5N5WKE8</accession>
<organism evidence="2 3">
    <name type="scientific">Aspergillus leporis</name>
    <dbReference type="NCBI Taxonomy" id="41062"/>
    <lineage>
        <taxon>Eukaryota</taxon>
        <taxon>Fungi</taxon>
        <taxon>Dikarya</taxon>
        <taxon>Ascomycota</taxon>
        <taxon>Pezizomycotina</taxon>
        <taxon>Eurotiomycetes</taxon>
        <taxon>Eurotiomycetidae</taxon>
        <taxon>Eurotiales</taxon>
        <taxon>Aspergillaceae</taxon>
        <taxon>Aspergillus</taxon>
        <taxon>Aspergillus subgen. Circumdati</taxon>
    </lineage>
</organism>
<dbReference type="PANTHER" id="PTHR40254">
    <property type="entry name" value="BLR0577 PROTEIN"/>
    <property type="match status" value="1"/>
</dbReference>
<dbReference type="Gene3D" id="3.50.50.60">
    <property type="entry name" value="FAD/NAD(P)-binding domain"/>
    <property type="match status" value="1"/>
</dbReference>
<proteinExistence type="predicted"/>
<dbReference type="OrthoDB" id="10268103at2759"/>
<dbReference type="Pfam" id="PF13454">
    <property type="entry name" value="NAD_binding_9"/>
    <property type="match status" value="1"/>
</dbReference>
<dbReference type="Proteomes" id="UP000326565">
    <property type="component" value="Unassembled WGS sequence"/>
</dbReference>
<sequence length="652" mass="72172">MPSKTSPRKVDVAIIGSGTSAVAVAAQIVNKTDPNNGIRSIVLIEKGNGVGTGLAYSSACQGTNVNGHPSTMGVFARDPEGFFRWLREQGQDCTGSVPSRESFGEYLQYQLEQTIHAADRLGIMVRIVNDEAVDVRRLDNRFEVILKDSDPIMARQVVLAIGDFSKLIYPEMALFPGYIGTPWPLTKLDCIPPDAPVAVVGTSLTAIDITLRLAENGHRGKIYLFSRHGRLPKVKGKATTLSVFRNQYILRKLARDLEQDTSNAFDTITRTIAAELVKIECLHRFSLQSVAEPIKELESGIADAIDGNVGWLAILHATASVLERYWNCLSLEEQKIFNEKYTSTWYTYRNAMPLQNAKSIYALMHTGQLEVLSAPRATWNGSSFVVPTQKGNISTSFLVEAAGMEYDPRLIDSTLLHRLLDSKLLRPHAAGGVSVDFWTLEATKNLFAIGSLTRGVHFYTNSVRRIAAHAERVADTIVGNSVCRPQHVAIFPGSLNAFFNIIPMIVPHFLSNDHFPFVFLTQPIVESLHMVEKDGSGFQHKVIVSDLQDRYGIFVIETNMASPALVETLKSHHIDIGFGIDMKVGLPREVSHYFQSPRAFVEVSDSPGSIETLEGVRLRRMCAEKPLDSATTVENIINTLDRFARRDPAHRA</sequence>
<evidence type="ECO:0000313" key="2">
    <source>
        <dbReference type="EMBL" id="KAB8068749.1"/>
    </source>
</evidence>
<feature type="domain" description="FAD-dependent urate hydroxylase HpyO/Asp monooxygenase CreE-like FAD/NAD(P)-binding" evidence="1">
    <location>
        <begin position="13"/>
        <end position="163"/>
    </location>
</feature>
<dbReference type="InterPro" id="IPR052189">
    <property type="entry name" value="L-asp_N-monooxygenase_NS-form"/>
</dbReference>
<name>A0A5N5WKE8_9EURO</name>
<reference evidence="2 3" key="1">
    <citation type="submission" date="2019-04" db="EMBL/GenBank/DDBJ databases">
        <title>Friends and foes A comparative genomics study of 23 Aspergillus species from section Flavi.</title>
        <authorList>
            <consortium name="DOE Joint Genome Institute"/>
            <person name="Kjaerbolling I."/>
            <person name="Vesth T."/>
            <person name="Frisvad J.C."/>
            <person name="Nybo J.L."/>
            <person name="Theobald S."/>
            <person name="Kildgaard S."/>
            <person name="Isbrandt T."/>
            <person name="Kuo A."/>
            <person name="Sato A."/>
            <person name="Lyhne E.K."/>
            <person name="Kogle M.E."/>
            <person name="Wiebenga A."/>
            <person name="Kun R.S."/>
            <person name="Lubbers R.J."/>
            <person name="Makela M.R."/>
            <person name="Barry K."/>
            <person name="Chovatia M."/>
            <person name="Clum A."/>
            <person name="Daum C."/>
            <person name="Haridas S."/>
            <person name="He G."/>
            <person name="LaButti K."/>
            <person name="Lipzen A."/>
            <person name="Mondo S."/>
            <person name="Riley R."/>
            <person name="Salamov A."/>
            <person name="Simmons B.A."/>
            <person name="Magnuson J.K."/>
            <person name="Henrissat B."/>
            <person name="Mortensen U.H."/>
            <person name="Larsen T.O."/>
            <person name="Devries R.P."/>
            <person name="Grigoriev I.V."/>
            <person name="Machida M."/>
            <person name="Baker S.E."/>
            <person name="Andersen M.R."/>
        </authorList>
    </citation>
    <scope>NUCLEOTIDE SEQUENCE [LARGE SCALE GENOMIC DNA]</scope>
    <source>
        <strain evidence="2 3">CBS 151.66</strain>
    </source>
</reference>
<evidence type="ECO:0000259" key="1">
    <source>
        <dbReference type="Pfam" id="PF13454"/>
    </source>
</evidence>
<dbReference type="SUPFAM" id="SSF51905">
    <property type="entry name" value="FAD/NAD(P)-binding domain"/>
    <property type="match status" value="1"/>
</dbReference>
<dbReference type="EMBL" id="ML732375">
    <property type="protein sequence ID" value="KAB8068749.1"/>
    <property type="molecule type" value="Genomic_DNA"/>
</dbReference>
<dbReference type="PANTHER" id="PTHR40254:SF1">
    <property type="entry name" value="BLR0577 PROTEIN"/>
    <property type="match status" value="1"/>
</dbReference>
<dbReference type="InterPro" id="IPR038732">
    <property type="entry name" value="HpyO/CreE_NAD-binding"/>
</dbReference>
<gene>
    <name evidence="2" type="ORF">BDV29DRAFT_162105</name>
</gene>
<dbReference type="InterPro" id="IPR036188">
    <property type="entry name" value="FAD/NAD-bd_sf"/>
</dbReference>
<keyword evidence="3" id="KW-1185">Reference proteome</keyword>
<dbReference type="AlphaFoldDB" id="A0A5N5WKE8"/>
<evidence type="ECO:0000313" key="3">
    <source>
        <dbReference type="Proteomes" id="UP000326565"/>
    </source>
</evidence>